<evidence type="ECO:0000313" key="6">
    <source>
        <dbReference type="Proteomes" id="UP000436468"/>
    </source>
</evidence>
<dbReference type="Pfam" id="PF07729">
    <property type="entry name" value="FCD"/>
    <property type="match status" value="1"/>
</dbReference>
<dbReference type="GO" id="GO:0003700">
    <property type="term" value="F:DNA-binding transcription factor activity"/>
    <property type="evidence" value="ECO:0007669"/>
    <property type="project" value="InterPro"/>
</dbReference>
<dbReference type="RefSeq" id="WP_157343623.1">
    <property type="nucleotide sequence ID" value="NZ_WQNF01000007.1"/>
</dbReference>
<dbReference type="GO" id="GO:0003677">
    <property type="term" value="F:DNA binding"/>
    <property type="evidence" value="ECO:0007669"/>
    <property type="project" value="UniProtKB-KW"/>
</dbReference>
<organism evidence="5 6">
    <name type="scientific">Bradyrhizobium pachyrhizi</name>
    <dbReference type="NCBI Taxonomy" id="280333"/>
    <lineage>
        <taxon>Bacteria</taxon>
        <taxon>Pseudomonadati</taxon>
        <taxon>Pseudomonadota</taxon>
        <taxon>Alphaproteobacteria</taxon>
        <taxon>Hyphomicrobiales</taxon>
        <taxon>Nitrobacteraceae</taxon>
        <taxon>Bradyrhizobium</taxon>
    </lineage>
</organism>
<evidence type="ECO:0000313" key="5">
    <source>
        <dbReference type="EMBL" id="MVT66082.1"/>
    </source>
</evidence>
<comment type="caution">
    <text evidence="5">The sequence shown here is derived from an EMBL/GenBank/DDBJ whole genome shotgun (WGS) entry which is preliminary data.</text>
</comment>
<dbReference type="Gene3D" id="1.20.120.530">
    <property type="entry name" value="GntR ligand-binding domain-like"/>
    <property type="match status" value="1"/>
</dbReference>
<keyword evidence="6" id="KW-1185">Reference proteome</keyword>
<accession>A0A844SRU1</accession>
<keyword evidence="1" id="KW-0805">Transcription regulation</keyword>
<dbReference type="InterPro" id="IPR008920">
    <property type="entry name" value="TF_FadR/GntR_C"/>
</dbReference>
<dbReference type="SUPFAM" id="SSF48008">
    <property type="entry name" value="GntR ligand-binding domain-like"/>
    <property type="match status" value="1"/>
</dbReference>
<sequence>MLNDLGTATPFAPIDRQASLGELAYTSLKESIVSGQIVPGSKLTVRSVAQALGVSTTPVRDAIVRLIGEGALVNLGPKTVVVPVLTIDTLEEVTKIRLALEGLAAFEATAHIENADISFLEETQGGINEAMDKAQYADVLSLNKAFHFRLYTASQMPRLVALIESQWLRIGPSLNDLYPEWAIHRRGVSNHQWAISGLKDRDATTVRAAIENDLRDGYRRLSNLVLSRQGEAGSP</sequence>
<dbReference type="AlphaFoldDB" id="A0A844SRU1"/>
<keyword evidence="2" id="KW-0238">DNA-binding</keyword>
<protein>
    <submittedName>
        <fullName evidence="5">GntR family transcriptional regulator</fullName>
    </submittedName>
</protein>
<name>A0A844SRU1_9BRAD</name>
<evidence type="ECO:0000256" key="3">
    <source>
        <dbReference type="ARBA" id="ARBA00023163"/>
    </source>
</evidence>
<dbReference type="PANTHER" id="PTHR43537:SF39">
    <property type="entry name" value="HTH-TYPE TRANSCRIPTIONAL REGULATOR MCBR"/>
    <property type="match status" value="1"/>
</dbReference>
<dbReference type="SMART" id="SM00895">
    <property type="entry name" value="FCD"/>
    <property type="match status" value="1"/>
</dbReference>
<evidence type="ECO:0000256" key="1">
    <source>
        <dbReference type="ARBA" id="ARBA00023015"/>
    </source>
</evidence>
<dbReference type="InterPro" id="IPR011711">
    <property type="entry name" value="GntR_C"/>
</dbReference>
<dbReference type="PROSITE" id="PS50949">
    <property type="entry name" value="HTH_GNTR"/>
    <property type="match status" value="1"/>
</dbReference>
<dbReference type="InterPro" id="IPR036390">
    <property type="entry name" value="WH_DNA-bd_sf"/>
</dbReference>
<dbReference type="EMBL" id="WQNF01000007">
    <property type="protein sequence ID" value="MVT66082.1"/>
    <property type="molecule type" value="Genomic_DNA"/>
</dbReference>
<reference evidence="5 6" key="1">
    <citation type="submission" date="2019-12" db="EMBL/GenBank/DDBJ databases">
        <title>Draft genome sequences Bradyrhizobium cajani AMBPC1010, Bradyrhizobium pachyrhizi AMBPC1040 and Bradyrhizobium yuanmingense ALSPC3051, three plant growth promoting strains isolated from nodules of Cajanus cajan L. in Dominican Republic.</title>
        <authorList>
            <person name="Flores-Felix J.D."/>
            <person name="Araujo J."/>
            <person name="Diaz-Alcantara C."/>
            <person name="Gonzalez-Andres F."/>
            <person name="Velazquez E."/>
        </authorList>
    </citation>
    <scope>NUCLEOTIDE SEQUENCE [LARGE SCALE GENOMIC DNA]</scope>
    <source>
        <strain evidence="5 6">1040</strain>
    </source>
</reference>
<dbReference type="Gene3D" id="1.10.10.10">
    <property type="entry name" value="Winged helix-like DNA-binding domain superfamily/Winged helix DNA-binding domain"/>
    <property type="match status" value="1"/>
</dbReference>
<dbReference type="SMART" id="SM00345">
    <property type="entry name" value="HTH_GNTR"/>
    <property type="match status" value="1"/>
</dbReference>
<gene>
    <name evidence="5" type="ORF">GPL21_13295</name>
</gene>
<dbReference type="SUPFAM" id="SSF46785">
    <property type="entry name" value="Winged helix' DNA-binding domain"/>
    <property type="match status" value="1"/>
</dbReference>
<dbReference type="Proteomes" id="UP000436468">
    <property type="component" value="Unassembled WGS sequence"/>
</dbReference>
<proteinExistence type="predicted"/>
<feature type="domain" description="HTH gntR-type" evidence="4">
    <location>
        <begin position="18"/>
        <end position="84"/>
    </location>
</feature>
<keyword evidence="3" id="KW-0804">Transcription</keyword>
<evidence type="ECO:0000256" key="2">
    <source>
        <dbReference type="ARBA" id="ARBA00023125"/>
    </source>
</evidence>
<dbReference type="InterPro" id="IPR000524">
    <property type="entry name" value="Tscrpt_reg_HTH_GntR"/>
</dbReference>
<dbReference type="Pfam" id="PF00392">
    <property type="entry name" value="GntR"/>
    <property type="match status" value="1"/>
</dbReference>
<evidence type="ECO:0000259" key="4">
    <source>
        <dbReference type="PROSITE" id="PS50949"/>
    </source>
</evidence>
<dbReference type="PANTHER" id="PTHR43537">
    <property type="entry name" value="TRANSCRIPTIONAL REGULATOR, GNTR FAMILY"/>
    <property type="match status" value="1"/>
</dbReference>
<dbReference type="InterPro" id="IPR036388">
    <property type="entry name" value="WH-like_DNA-bd_sf"/>
</dbReference>